<proteinExistence type="predicted"/>
<keyword evidence="3" id="KW-1185">Reference proteome</keyword>
<reference evidence="2" key="1">
    <citation type="journal article" date="2017" name="Gigascience">
        <title>The genome draft of coconut (Cocos nucifera).</title>
        <authorList>
            <person name="Xiao Y."/>
            <person name="Xu P."/>
            <person name="Fan H."/>
            <person name="Baudouin L."/>
            <person name="Xia W."/>
            <person name="Bocs S."/>
            <person name="Xu J."/>
            <person name="Li Q."/>
            <person name="Guo A."/>
            <person name="Zhou L."/>
            <person name="Li J."/>
            <person name="Wu Y."/>
            <person name="Ma Z."/>
            <person name="Armero A."/>
            <person name="Issali A.E."/>
            <person name="Liu N."/>
            <person name="Peng M."/>
            <person name="Yang Y."/>
        </authorList>
    </citation>
    <scope>NUCLEOTIDE SEQUENCE</scope>
    <source>
        <tissue evidence="2">Spear leaf of Hainan Tall coconut</tissue>
    </source>
</reference>
<dbReference type="Proteomes" id="UP000797356">
    <property type="component" value="Chromosome 2"/>
</dbReference>
<comment type="caution">
    <text evidence="2">The sequence shown here is derived from an EMBL/GenBank/DDBJ whole genome shotgun (WGS) entry which is preliminary data.</text>
</comment>
<dbReference type="EMBL" id="CM017873">
    <property type="protein sequence ID" value="KAG1331774.1"/>
    <property type="molecule type" value="Genomic_DNA"/>
</dbReference>
<protein>
    <submittedName>
        <fullName evidence="2">Uncharacterized protein</fullName>
    </submittedName>
</protein>
<feature type="region of interest" description="Disordered" evidence="1">
    <location>
        <begin position="50"/>
        <end position="69"/>
    </location>
</feature>
<evidence type="ECO:0000313" key="2">
    <source>
        <dbReference type="EMBL" id="KAG1331774.1"/>
    </source>
</evidence>
<dbReference type="AlphaFoldDB" id="A0A8K0MY55"/>
<gene>
    <name evidence="2" type="ORF">COCNU_02G017420</name>
</gene>
<feature type="compositionally biased region" description="Polar residues" evidence="1">
    <location>
        <begin position="58"/>
        <end position="69"/>
    </location>
</feature>
<reference evidence="2" key="2">
    <citation type="submission" date="2019-07" db="EMBL/GenBank/DDBJ databases">
        <authorList>
            <person name="Yang Y."/>
            <person name="Bocs S."/>
            <person name="Baudouin L."/>
        </authorList>
    </citation>
    <scope>NUCLEOTIDE SEQUENCE</scope>
    <source>
        <tissue evidence="2">Spear leaf of Hainan Tall coconut</tissue>
    </source>
</reference>
<name>A0A8K0MY55_COCNU</name>
<accession>A0A8K0MY55</accession>
<organism evidence="2 3">
    <name type="scientific">Cocos nucifera</name>
    <name type="common">Coconut palm</name>
    <dbReference type="NCBI Taxonomy" id="13894"/>
    <lineage>
        <taxon>Eukaryota</taxon>
        <taxon>Viridiplantae</taxon>
        <taxon>Streptophyta</taxon>
        <taxon>Embryophyta</taxon>
        <taxon>Tracheophyta</taxon>
        <taxon>Spermatophyta</taxon>
        <taxon>Magnoliopsida</taxon>
        <taxon>Liliopsida</taxon>
        <taxon>Arecaceae</taxon>
        <taxon>Arecoideae</taxon>
        <taxon>Cocoseae</taxon>
        <taxon>Attaleinae</taxon>
        <taxon>Cocos</taxon>
    </lineage>
</organism>
<sequence length="122" mass="13463">MEGKDPCLDLCCSRRLPDRLPNLLGSQISHVVSSLVGILISVRQPPIARSHHHHRSAVSQAPSETPLSCTRATTHGKLHGLFPPLHVVLGRLIIRICHQMPGSASVCCNRRISRKFRRKKGA</sequence>
<evidence type="ECO:0000313" key="3">
    <source>
        <dbReference type="Proteomes" id="UP000797356"/>
    </source>
</evidence>
<evidence type="ECO:0000256" key="1">
    <source>
        <dbReference type="SAM" id="MobiDB-lite"/>
    </source>
</evidence>